<accession>X1K6Q0</accession>
<feature type="non-terminal residue" evidence="1">
    <location>
        <position position="162"/>
    </location>
</feature>
<name>X1K6Q0_9ZZZZ</name>
<dbReference type="InterPro" id="IPR052392">
    <property type="entry name" value="Kelch-BTB_domain-containing"/>
</dbReference>
<protein>
    <recommendedName>
        <fullName evidence="2">Kelch repeat-containing protein</fullName>
    </recommendedName>
</protein>
<comment type="caution">
    <text evidence="1">The sequence shown here is derived from an EMBL/GenBank/DDBJ whole genome shotgun (WGS) entry which is preliminary data.</text>
</comment>
<dbReference type="SMART" id="SM00612">
    <property type="entry name" value="Kelch"/>
    <property type="match status" value="3"/>
</dbReference>
<organism evidence="1">
    <name type="scientific">marine sediment metagenome</name>
    <dbReference type="NCBI Taxonomy" id="412755"/>
    <lineage>
        <taxon>unclassified sequences</taxon>
        <taxon>metagenomes</taxon>
        <taxon>ecological metagenomes</taxon>
    </lineage>
</organism>
<dbReference type="InterPro" id="IPR015915">
    <property type="entry name" value="Kelch-typ_b-propeller"/>
</dbReference>
<dbReference type="PANTHER" id="PTHR46375">
    <property type="entry name" value="KELCH REPEAT AND BTB DOMAIN-CONTAINING PROTEIN 13-RELATED"/>
    <property type="match status" value="1"/>
</dbReference>
<dbReference type="SUPFAM" id="SSF117281">
    <property type="entry name" value="Kelch motif"/>
    <property type="match status" value="1"/>
</dbReference>
<dbReference type="InterPro" id="IPR006652">
    <property type="entry name" value="Kelch_1"/>
</dbReference>
<dbReference type="AlphaFoldDB" id="X1K6Q0"/>
<sequence>MNNSLFEYNPLTDNWTVKTSLPSSRMNFAVAACNGKIYVIGGKLNPQTTSAGFALSNNEAYDPPTDSWETRTSMPTARYQTVAETVGGKIYVIGGRTGGPYTTVGTNEVYDPETDTWTTASPIPLLVAGPSSAVVDNKIYVIGGQAEFEASMNPGLNWIYTP</sequence>
<evidence type="ECO:0000313" key="1">
    <source>
        <dbReference type="EMBL" id="GAH89305.1"/>
    </source>
</evidence>
<evidence type="ECO:0008006" key="2">
    <source>
        <dbReference type="Google" id="ProtNLM"/>
    </source>
</evidence>
<dbReference type="Gene3D" id="2.120.10.80">
    <property type="entry name" value="Kelch-type beta propeller"/>
    <property type="match status" value="1"/>
</dbReference>
<dbReference type="PANTHER" id="PTHR46375:SF3">
    <property type="entry name" value="KELCH REPEAT AND BTB DOMAIN-CONTAINING PROTEIN 13"/>
    <property type="match status" value="1"/>
</dbReference>
<gene>
    <name evidence="1" type="ORF">S03H2_58632</name>
</gene>
<reference evidence="1" key="1">
    <citation type="journal article" date="2014" name="Front. Microbiol.">
        <title>High frequency of phylogenetically diverse reductive dehalogenase-homologous genes in deep subseafloor sedimentary metagenomes.</title>
        <authorList>
            <person name="Kawai M."/>
            <person name="Futagami T."/>
            <person name="Toyoda A."/>
            <person name="Takaki Y."/>
            <person name="Nishi S."/>
            <person name="Hori S."/>
            <person name="Arai W."/>
            <person name="Tsubouchi T."/>
            <person name="Morono Y."/>
            <person name="Uchiyama I."/>
            <person name="Ito T."/>
            <person name="Fujiyama A."/>
            <person name="Inagaki F."/>
            <person name="Takami H."/>
        </authorList>
    </citation>
    <scope>NUCLEOTIDE SEQUENCE</scope>
    <source>
        <strain evidence="1">Expedition CK06-06</strain>
    </source>
</reference>
<dbReference type="Pfam" id="PF24681">
    <property type="entry name" value="Kelch_KLHDC2_KLHL20_DRC7"/>
    <property type="match status" value="1"/>
</dbReference>
<proteinExistence type="predicted"/>
<dbReference type="EMBL" id="BARU01037656">
    <property type="protein sequence ID" value="GAH89305.1"/>
    <property type="molecule type" value="Genomic_DNA"/>
</dbReference>